<comment type="caution">
    <text evidence="1">The sequence shown here is derived from an EMBL/GenBank/DDBJ whole genome shotgun (WGS) entry which is preliminary data.</text>
</comment>
<dbReference type="RefSeq" id="WP_130828654.1">
    <property type="nucleotide sequence ID" value="NZ_SDIK01000007.1"/>
</dbReference>
<dbReference type="Pfam" id="PF16271">
    <property type="entry name" value="DUF4924"/>
    <property type="match status" value="2"/>
</dbReference>
<name>A0A5C8GPX8_9BACT</name>
<reference evidence="2" key="1">
    <citation type="submission" date="2019-05" db="EMBL/GenBank/DDBJ databases">
        <title>Prevotella brunnea sp. nov., isolated from a wound of a patient.</title>
        <authorList>
            <person name="Buhl M."/>
        </authorList>
    </citation>
    <scope>NUCLEOTIDE SEQUENCE [LARGE SCALE GENOMIC DNA]</scope>
    <source>
        <strain evidence="2">A2672</strain>
    </source>
</reference>
<dbReference type="AlphaFoldDB" id="A0A5C8GPX8"/>
<evidence type="ECO:0000313" key="2">
    <source>
        <dbReference type="Proteomes" id="UP000321612"/>
    </source>
</evidence>
<protein>
    <submittedName>
        <fullName evidence="1">DUF4924 family protein</fullName>
    </submittedName>
</protein>
<keyword evidence="2" id="KW-1185">Reference proteome</keyword>
<dbReference type="OrthoDB" id="1095125at2"/>
<gene>
    <name evidence="1" type="ORF">ETF27_00960</name>
</gene>
<dbReference type="InterPro" id="IPR032574">
    <property type="entry name" value="DUF4924"/>
</dbReference>
<organism evidence="1 2">
    <name type="scientific">Prevotella brunnea</name>
    <dbReference type="NCBI Taxonomy" id="2508867"/>
    <lineage>
        <taxon>Bacteria</taxon>
        <taxon>Pseudomonadati</taxon>
        <taxon>Bacteroidota</taxon>
        <taxon>Bacteroidia</taxon>
        <taxon>Bacteroidales</taxon>
        <taxon>Prevotellaceae</taxon>
        <taxon>Prevotella</taxon>
    </lineage>
</organism>
<sequence>MFVAQELRKKNIAEYLLYMWQIEDIIRAYGCSLTRIREEYINKFQYTTEQKEEESDWFGNLVRMMKQEGCRESGHLQINKILMQDLTELHARLLASSKFPFYSAEYYRVLPFIVELRGKTKQVADRMTIKNDKHLKEIAANLGHSEVETCFDVLYGVMMLRLQKKEISKETSAALKEITTLLGMLSDYYIKDKQEGLVFEDK</sequence>
<dbReference type="EMBL" id="SDIK01000007">
    <property type="protein sequence ID" value="TXJ63292.1"/>
    <property type="molecule type" value="Genomic_DNA"/>
</dbReference>
<accession>A0A5C8GPX8</accession>
<proteinExistence type="predicted"/>
<dbReference type="Proteomes" id="UP000321612">
    <property type="component" value="Unassembled WGS sequence"/>
</dbReference>
<evidence type="ECO:0000313" key="1">
    <source>
        <dbReference type="EMBL" id="TXJ63292.1"/>
    </source>
</evidence>